<evidence type="ECO:0000313" key="17">
    <source>
        <dbReference type="Proteomes" id="UP000494245"/>
    </source>
</evidence>
<evidence type="ECO:0000256" key="9">
    <source>
        <dbReference type="ARBA" id="ARBA00022989"/>
    </source>
</evidence>
<dbReference type="Pfam" id="PF02518">
    <property type="entry name" value="HATPase_c"/>
    <property type="match status" value="1"/>
</dbReference>
<dbReference type="AlphaFoldDB" id="A0A6V8LSB0"/>
<comment type="catalytic activity">
    <reaction evidence="1">
        <text>ATP + protein L-histidine = ADP + protein N-phospho-L-histidine.</text>
        <dbReference type="EC" id="2.7.13.3"/>
    </reaction>
</comment>
<feature type="domain" description="PAC" evidence="14">
    <location>
        <begin position="451"/>
        <end position="502"/>
    </location>
</feature>
<dbReference type="Pfam" id="PF00512">
    <property type="entry name" value="HisKA"/>
    <property type="match status" value="1"/>
</dbReference>
<dbReference type="PROSITE" id="PS50885">
    <property type="entry name" value="HAMP"/>
    <property type="match status" value="1"/>
</dbReference>
<dbReference type="SMART" id="SM00086">
    <property type="entry name" value="PAC"/>
    <property type="match status" value="3"/>
</dbReference>
<evidence type="ECO:0000313" key="16">
    <source>
        <dbReference type="EMBL" id="GFK93198.1"/>
    </source>
</evidence>
<dbReference type="Pfam" id="PF00672">
    <property type="entry name" value="HAMP"/>
    <property type="match status" value="1"/>
</dbReference>
<dbReference type="InterPro" id="IPR003594">
    <property type="entry name" value="HATPase_dom"/>
</dbReference>
<protein>
    <recommendedName>
        <fullName evidence="3">histidine kinase</fullName>
        <ecNumber evidence="3">2.7.13.3</ecNumber>
    </recommendedName>
</protein>
<dbReference type="Gene3D" id="3.30.450.20">
    <property type="entry name" value="PAS domain"/>
    <property type="match status" value="5"/>
</dbReference>
<dbReference type="InterPro" id="IPR013655">
    <property type="entry name" value="PAS_fold_3"/>
</dbReference>
<keyword evidence="4" id="KW-1003">Cell membrane</keyword>
<dbReference type="SUPFAM" id="SSF55785">
    <property type="entry name" value="PYP-like sensor domain (PAS domain)"/>
    <property type="match status" value="4"/>
</dbReference>
<dbReference type="PROSITE" id="PS50112">
    <property type="entry name" value="PAS"/>
    <property type="match status" value="3"/>
</dbReference>
<feature type="domain" description="PAS" evidence="13">
    <location>
        <begin position="624"/>
        <end position="662"/>
    </location>
</feature>
<dbReference type="PANTHER" id="PTHR43304">
    <property type="entry name" value="PHYTOCHROME-LIKE PROTEIN CPH1"/>
    <property type="match status" value="1"/>
</dbReference>
<dbReference type="NCBIfam" id="TIGR00229">
    <property type="entry name" value="sensory_box"/>
    <property type="match status" value="4"/>
</dbReference>
<dbReference type="Pfam" id="PF08448">
    <property type="entry name" value="PAS_4"/>
    <property type="match status" value="2"/>
</dbReference>
<feature type="domain" description="HAMP" evidence="15">
    <location>
        <begin position="308"/>
        <end position="361"/>
    </location>
</feature>
<accession>A0A6V8LSB0</accession>
<dbReference type="CDD" id="cd12914">
    <property type="entry name" value="PDC1_DGC_like"/>
    <property type="match status" value="1"/>
</dbReference>
<dbReference type="GO" id="GO:0005886">
    <property type="term" value="C:plasma membrane"/>
    <property type="evidence" value="ECO:0007669"/>
    <property type="project" value="UniProtKB-SubCell"/>
</dbReference>
<dbReference type="InterPro" id="IPR052162">
    <property type="entry name" value="Sensor_kinase/Photoreceptor"/>
</dbReference>
<dbReference type="SMART" id="SM00387">
    <property type="entry name" value="HATPase_c"/>
    <property type="match status" value="1"/>
</dbReference>
<evidence type="ECO:0000256" key="11">
    <source>
        <dbReference type="SAM" id="Phobius"/>
    </source>
</evidence>
<evidence type="ECO:0000256" key="6">
    <source>
        <dbReference type="ARBA" id="ARBA00022679"/>
    </source>
</evidence>
<dbReference type="Gene3D" id="1.10.287.130">
    <property type="match status" value="1"/>
</dbReference>
<dbReference type="PRINTS" id="PR00344">
    <property type="entry name" value="BCTRLSENSOR"/>
</dbReference>
<feature type="transmembrane region" description="Helical" evidence="11">
    <location>
        <begin position="288"/>
        <end position="310"/>
    </location>
</feature>
<evidence type="ECO:0000256" key="3">
    <source>
        <dbReference type="ARBA" id="ARBA00012438"/>
    </source>
</evidence>
<evidence type="ECO:0000259" key="12">
    <source>
        <dbReference type="PROSITE" id="PS50109"/>
    </source>
</evidence>
<dbReference type="Gene3D" id="3.30.565.10">
    <property type="entry name" value="Histidine kinase-like ATPase, C-terminal domain"/>
    <property type="match status" value="1"/>
</dbReference>
<evidence type="ECO:0000256" key="1">
    <source>
        <dbReference type="ARBA" id="ARBA00000085"/>
    </source>
</evidence>
<evidence type="ECO:0000256" key="5">
    <source>
        <dbReference type="ARBA" id="ARBA00022553"/>
    </source>
</evidence>
<dbReference type="Pfam" id="PF02743">
    <property type="entry name" value="dCache_1"/>
    <property type="match status" value="1"/>
</dbReference>
<gene>
    <name evidence="16" type="primary">kinE_8</name>
    <name evidence="16" type="ORF">NNJEOMEG_01029</name>
</gene>
<dbReference type="SMART" id="SM00388">
    <property type="entry name" value="HisKA"/>
    <property type="match status" value="1"/>
</dbReference>
<dbReference type="EMBL" id="BLTE01000003">
    <property type="protein sequence ID" value="GFK93198.1"/>
    <property type="molecule type" value="Genomic_DNA"/>
</dbReference>
<reference evidence="16 17" key="1">
    <citation type="submission" date="2020-04" db="EMBL/GenBank/DDBJ databases">
        <authorList>
            <consortium name="Desulfovibrio sp. FSS-1 genome sequencing consortium"/>
            <person name="Shimoshige H."/>
            <person name="Kobayashi H."/>
            <person name="Maekawa T."/>
        </authorList>
    </citation>
    <scope>NUCLEOTIDE SEQUENCE [LARGE SCALE GENOMIC DNA]</scope>
    <source>
        <strain evidence="16 17">SIID29052-01</strain>
    </source>
</reference>
<dbReference type="Gene3D" id="6.10.340.10">
    <property type="match status" value="1"/>
</dbReference>
<dbReference type="SUPFAM" id="SSF158472">
    <property type="entry name" value="HAMP domain-like"/>
    <property type="match status" value="1"/>
</dbReference>
<dbReference type="InterPro" id="IPR036890">
    <property type="entry name" value="HATPase_C_sf"/>
</dbReference>
<evidence type="ECO:0000259" key="15">
    <source>
        <dbReference type="PROSITE" id="PS50885"/>
    </source>
</evidence>
<keyword evidence="5" id="KW-0597">Phosphoprotein</keyword>
<dbReference type="Pfam" id="PF08447">
    <property type="entry name" value="PAS_3"/>
    <property type="match status" value="1"/>
</dbReference>
<dbReference type="RefSeq" id="WP_173081978.1">
    <property type="nucleotide sequence ID" value="NZ_BLTE01000003.1"/>
</dbReference>
<evidence type="ECO:0000256" key="10">
    <source>
        <dbReference type="ARBA" id="ARBA00023136"/>
    </source>
</evidence>
<feature type="domain" description="Histidine kinase" evidence="12">
    <location>
        <begin position="883"/>
        <end position="1124"/>
    </location>
</feature>
<keyword evidence="8 16" id="KW-0418">Kinase</keyword>
<sequence length="1124" mass="124584">MRRPHDLSVRTSLLLVVLAAIAPALGIILHDGAVLHDHLTEDASRNALRAAVSIGEIQERLTAATRQLLGSLAVMPEVQHGEADASSSIFSRLLAANPSYVNILLTDPEGNIRASALPFERVNLSDRKHFQEALAQRGFSAGEYVVSRTAYEPVFPFAYPVLDPLGRPVGLLVAALRLSTYEELTQQLKLPPGSILGITDHKGLRIFFSPQAATNPLGRPIRQEVWQAVSAGPDEGVVRLKGSDATERFYAFKRLRLIPGGAPYMTVMIGIPLEQALAQARQATRKNLALLAAAAALALVLAWTLGDIVIGRRLNRLADTAGRIGQGDLQARTGQRHGPSDLGRLAAALDAMAGLIQQRQDERDRAAHALFESETRYRNLFEQSLDAISIMEGDPPRLTLVNQAFADLTGYTAEEVYAMDSQRIFGIIHPDDRALVRSKLADRAAGLILEARYAFRILRKDGQTRWLDVSGRSVLLDDGPPHVLSVYRDVTGRKLVEEALARKDALLRAMLRNLPFDFWARDPQDRVIMQSDESVRLWGNLGAATADENGVDKAVQFVWQDVNRRVLTGELVEGERRYVTADGREGIYHSLVAPIREGGDILGILGINIDITERRQAEEALRESEERFHLFMEWLLAAVFIKDADGRTLFVNSYLKDLFGWEAPLGKTSDELFPPEVARRIDEDDRMAMASKYRRVVETFQDSHGRERCFETHKFAIPTRSGGELLGGIGIDITERRMAEEELARQKNLLHSVVEGTSDAVFVKNFQGVYVLANSETARVLGRTLHEVLGHDDADLFPPEEARRIMEHDQSIMAMADSRQYEETLSTADGERIFLSTKGPVRDEQGRVNGMFGISRDITERNKVRELMVQTEKMMSVGGLAAGMAHEINNPLSGILQNVQIIRRRLTEDISANAEAASNAGCTLEGIRRYMEARDVLHFLDSVRDAGSRAASIVATMLEFSRTGDQSRPLADLGQLLDKALELCATDYDLKKKYDFRNIRIERRYDPQLPPVPCKENQIQQVLMNLLANAAQAMRDTPEPAITLTTAREGNFARVDIEDNGPGMTEDVRKRIFEPFFTTKPVGEGTGLGLSVSYFIVVNNHGGTVEAVSRPGKGARFIVRLPLA</sequence>
<dbReference type="InterPro" id="IPR001610">
    <property type="entry name" value="PAC"/>
</dbReference>
<dbReference type="CDD" id="cd00082">
    <property type="entry name" value="HisKA"/>
    <property type="match status" value="1"/>
</dbReference>
<evidence type="ECO:0000256" key="4">
    <source>
        <dbReference type="ARBA" id="ARBA00022475"/>
    </source>
</evidence>
<dbReference type="InterPro" id="IPR000700">
    <property type="entry name" value="PAS-assoc_C"/>
</dbReference>
<evidence type="ECO:0000259" key="14">
    <source>
        <dbReference type="PROSITE" id="PS50113"/>
    </source>
</evidence>
<dbReference type="SMART" id="SM00304">
    <property type="entry name" value="HAMP"/>
    <property type="match status" value="1"/>
</dbReference>
<name>A0A6V8LSB0_9BACT</name>
<dbReference type="CDD" id="cd00130">
    <property type="entry name" value="PAS"/>
    <property type="match status" value="3"/>
</dbReference>
<dbReference type="CDD" id="cd06225">
    <property type="entry name" value="HAMP"/>
    <property type="match status" value="1"/>
</dbReference>
<dbReference type="InterPro" id="IPR003661">
    <property type="entry name" value="HisK_dim/P_dom"/>
</dbReference>
<dbReference type="SUPFAM" id="SSF55874">
    <property type="entry name" value="ATPase domain of HSP90 chaperone/DNA topoisomerase II/histidine kinase"/>
    <property type="match status" value="1"/>
</dbReference>
<feature type="domain" description="PAC" evidence="14">
    <location>
        <begin position="819"/>
        <end position="870"/>
    </location>
</feature>
<proteinExistence type="predicted"/>
<organism evidence="16 17">
    <name type="scientific">Fundidesulfovibrio magnetotacticus</name>
    <dbReference type="NCBI Taxonomy" id="2730080"/>
    <lineage>
        <taxon>Bacteria</taxon>
        <taxon>Pseudomonadati</taxon>
        <taxon>Thermodesulfobacteriota</taxon>
        <taxon>Desulfovibrionia</taxon>
        <taxon>Desulfovibrionales</taxon>
        <taxon>Desulfovibrionaceae</taxon>
        <taxon>Fundidesulfovibrio</taxon>
    </lineage>
</organism>
<dbReference type="PROSITE" id="PS50113">
    <property type="entry name" value="PAC"/>
    <property type="match status" value="3"/>
</dbReference>
<dbReference type="InterPro" id="IPR005467">
    <property type="entry name" value="His_kinase_dom"/>
</dbReference>
<dbReference type="GO" id="GO:0000155">
    <property type="term" value="F:phosphorelay sensor kinase activity"/>
    <property type="evidence" value="ECO:0007669"/>
    <property type="project" value="InterPro"/>
</dbReference>
<dbReference type="InterPro" id="IPR013656">
    <property type="entry name" value="PAS_4"/>
</dbReference>
<keyword evidence="17" id="KW-1185">Reference proteome</keyword>
<dbReference type="Proteomes" id="UP000494245">
    <property type="component" value="Unassembled WGS sequence"/>
</dbReference>
<feature type="domain" description="PAS" evidence="13">
    <location>
        <begin position="746"/>
        <end position="816"/>
    </location>
</feature>
<dbReference type="InterPro" id="IPR036097">
    <property type="entry name" value="HisK_dim/P_sf"/>
</dbReference>
<keyword evidence="9 11" id="KW-1133">Transmembrane helix</keyword>
<evidence type="ECO:0000256" key="8">
    <source>
        <dbReference type="ARBA" id="ARBA00022777"/>
    </source>
</evidence>
<dbReference type="PROSITE" id="PS50109">
    <property type="entry name" value="HIS_KIN"/>
    <property type="match status" value="1"/>
</dbReference>
<dbReference type="InterPro" id="IPR004358">
    <property type="entry name" value="Sig_transdc_His_kin-like_C"/>
</dbReference>
<keyword evidence="6 16" id="KW-0808">Transferase</keyword>
<feature type="domain" description="PAC" evidence="14">
    <location>
        <begin position="572"/>
        <end position="623"/>
    </location>
</feature>
<dbReference type="PANTHER" id="PTHR43304:SF1">
    <property type="entry name" value="PAC DOMAIN-CONTAINING PROTEIN"/>
    <property type="match status" value="1"/>
</dbReference>
<dbReference type="InterPro" id="IPR003660">
    <property type="entry name" value="HAMP_dom"/>
</dbReference>
<keyword evidence="7 11" id="KW-0812">Transmembrane</keyword>
<feature type="domain" description="PAS" evidence="13">
    <location>
        <begin position="373"/>
        <end position="440"/>
    </location>
</feature>
<dbReference type="SMART" id="SM00091">
    <property type="entry name" value="PAS"/>
    <property type="match status" value="3"/>
</dbReference>
<evidence type="ECO:0000259" key="13">
    <source>
        <dbReference type="PROSITE" id="PS50112"/>
    </source>
</evidence>
<dbReference type="EC" id="2.7.13.3" evidence="3"/>
<dbReference type="InterPro" id="IPR035965">
    <property type="entry name" value="PAS-like_dom_sf"/>
</dbReference>
<comment type="subcellular location">
    <subcellularLocation>
        <location evidence="2">Cell membrane</location>
        <topology evidence="2">Multi-pass membrane protein</topology>
    </subcellularLocation>
</comment>
<reference evidence="16 17" key="2">
    <citation type="submission" date="2020-05" db="EMBL/GenBank/DDBJ databases">
        <title>Draft genome sequence of Desulfovibrio sp. strainFSS-1.</title>
        <authorList>
            <person name="Shimoshige H."/>
            <person name="Kobayashi H."/>
            <person name="Maekawa T."/>
        </authorList>
    </citation>
    <scope>NUCLEOTIDE SEQUENCE [LARGE SCALE GENOMIC DNA]</scope>
    <source>
        <strain evidence="16 17">SIID29052-01</strain>
    </source>
</reference>
<dbReference type="SUPFAM" id="SSF47384">
    <property type="entry name" value="Homodimeric domain of signal transducing histidine kinase"/>
    <property type="match status" value="1"/>
</dbReference>
<comment type="caution">
    <text evidence="16">The sequence shown here is derived from an EMBL/GenBank/DDBJ whole genome shotgun (WGS) entry which is preliminary data.</text>
</comment>
<evidence type="ECO:0000256" key="7">
    <source>
        <dbReference type="ARBA" id="ARBA00022692"/>
    </source>
</evidence>
<dbReference type="InterPro" id="IPR033479">
    <property type="entry name" value="dCache_1"/>
</dbReference>
<keyword evidence="10 11" id="KW-0472">Membrane</keyword>
<dbReference type="InterPro" id="IPR000014">
    <property type="entry name" value="PAS"/>
</dbReference>
<evidence type="ECO:0000256" key="2">
    <source>
        <dbReference type="ARBA" id="ARBA00004651"/>
    </source>
</evidence>